<sequence length="85" mass="9510">MSYWPSPDEHEGVLDPMASQIHGSRCVRNRTSIHPRLVYTKRAIPVVALWPQPMESTRDPTLKLFPPSSAAASPSHAYYSTAHKP</sequence>
<organism evidence="2 3">
    <name type="scientific">Brassica cretica</name>
    <name type="common">Mustard</name>
    <dbReference type="NCBI Taxonomy" id="69181"/>
    <lineage>
        <taxon>Eukaryota</taxon>
        <taxon>Viridiplantae</taxon>
        <taxon>Streptophyta</taxon>
        <taxon>Embryophyta</taxon>
        <taxon>Tracheophyta</taxon>
        <taxon>Spermatophyta</taxon>
        <taxon>Magnoliopsida</taxon>
        <taxon>eudicotyledons</taxon>
        <taxon>Gunneridae</taxon>
        <taxon>Pentapetalae</taxon>
        <taxon>rosids</taxon>
        <taxon>malvids</taxon>
        <taxon>Brassicales</taxon>
        <taxon>Brassicaceae</taxon>
        <taxon>Brassiceae</taxon>
        <taxon>Brassica</taxon>
    </lineage>
</organism>
<evidence type="ECO:0000313" key="3">
    <source>
        <dbReference type="Proteomes" id="UP000712600"/>
    </source>
</evidence>
<proteinExistence type="predicted"/>
<reference evidence="2" key="1">
    <citation type="submission" date="2019-12" db="EMBL/GenBank/DDBJ databases">
        <title>Genome sequencing and annotation of Brassica cretica.</title>
        <authorList>
            <person name="Studholme D.J."/>
            <person name="Sarris P."/>
        </authorList>
    </citation>
    <scope>NUCLEOTIDE SEQUENCE</scope>
    <source>
        <strain evidence="2">PFS-109/04</strain>
        <tissue evidence="2">Leaf</tissue>
    </source>
</reference>
<dbReference type="Proteomes" id="UP000712600">
    <property type="component" value="Unassembled WGS sequence"/>
</dbReference>
<name>A0A8S9QZK8_BRACR</name>
<dbReference type="EMBL" id="QGKX02000996">
    <property type="protein sequence ID" value="KAF3556987.1"/>
    <property type="molecule type" value="Genomic_DNA"/>
</dbReference>
<evidence type="ECO:0000256" key="1">
    <source>
        <dbReference type="SAM" id="MobiDB-lite"/>
    </source>
</evidence>
<gene>
    <name evidence="2" type="ORF">F2Q69_00011447</name>
</gene>
<feature type="region of interest" description="Disordered" evidence="1">
    <location>
        <begin position="66"/>
        <end position="85"/>
    </location>
</feature>
<accession>A0A8S9QZK8</accession>
<comment type="caution">
    <text evidence="2">The sequence shown here is derived from an EMBL/GenBank/DDBJ whole genome shotgun (WGS) entry which is preliminary data.</text>
</comment>
<evidence type="ECO:0000313" key="2">
    <source>
        <dbReference type="EMBL" id="KAF3556987.1"/>
    </source>
</evidence>
<dbReference type="AlphaFoldDB" id="A0A8S9QZK8"/>
<protein>
    <submittedName>
        <fullName evidence="2">Uncharacterized protein</fullName>
    </submittedName>
</protein>